<dbReference type="InterPro" id="IPR002549">
    <property type="entry name" value="AI-2E-like"/>
</dbReference>
<keyword evidence="6 9" id="KW-1133">Transmembrane helix</keyword>
<organism evidence="10 11">
    <name type="scientific">Haloactinopolyspora alba</name>
    <dbReference type="NCBI Taxonomy" id="648780"/>
    <lineage>
        <taxon>Bacteria</taxon>
        <taxon>Bacillati</taxon>
        <taxon>Actinomycetota</taxon>
        <taxon>Actinomycetes</taxon>
        <taxon>Jiangellales</taxon>
        <taxon>Jiangellaceae</taxon>
        <taxon>Haloactinopolyspora</taxon>
    </lineage>
</organism>
<feature type="compositionally biased region" description="Basic residues" evidence="8">
    <location>
        <begin position="374"/>
        <end position="387"/>
    </location>
</feature>
<name>A0A2P8E045_9ACTN</name>
<comment type="caution">
    <text evidence="10">The sequence shown here is derived from an EMBL/GenBank/DDBJ whole genome shotgun (WGS) entry which is preliminary data.</text>
</comment>
<feature type="transmembrane region" description="Helical" evidence="9">
    <location>
        <begin position="326"/>
        <end position="347"/>
    </location>
</feature>
<evidence type="ECO:0000256" key="2">
    <source>
        <dbReference type="ARBA" id="ARBA00009773"/>
    </source>
</evidence>
<keyword evidence="11" id="KW-1185">Reference proteome</keyword>
<evidence type="ECO:0000256" key="7">
    <source>
        <dbReference type="ARBA" id="ARBA00023136"/>
    </source>
</evidence>
<evidence type="ECO:0000256" key="6">
    <source>
        <dbReference type="ARBA" id="ARBA00022989"/>
    </source>
</evidence>
<reference evidence="10 11" key="1">
    <citation type="submission" date="2018-03" db="EMBL/GenBank/DDBJ databases">
        <title>Genomic Encyclopedia of Archaeal and Bacterial Type Strains, Phase II (KMG-II): from individual species to whole genera.</title>
        <authorList>
            <person name="Goeker M."/>
        </authorList>
    </citation>
    <scope>NUCLEOTIDE SEQUENCE [LARGE SCALE GENOMIC DNA]</scope>
    <source>
        <strain evidence="10 11">DSM 45211</strain>
    </source>
</reference>
<feature type="transmembrane region" description="Helical" evidence="9">
    <location>
        <begin position="21"/>
        <end position="39"/>
    </location>
</feature>
<proteinExistence type="inferred from homology"/>
<evidence type="ECO:0000256" key="5">
    <source>
        <dbReference type="ARBA" id="ARBA00022692"/>
    </source>
</evidence>
<feature type="transmembrane region" description="Helical" evidence="9">
    <location>
        <begin position="147"/>
        <end position="180"/>
    </location>
</feature>
<comment type="subcellular location">
    <subcellularLocation>
        <location evidence="1">Cell membrane</location>
        <topology evidence="1">Multi-pass membrane protein</topology>
    </subcellularLocation>
</comment>
<evidence type="ECO:0000256" key="4">
    <source>
        <dbReference type="ARBA" id="ARBA00022475"/>
    </source>
</evidence>
<dbReference type="GO" id="GO:0055085">
    <property type="term" value="P:transmembrane transport"/>
    <property type="evidence" value="ECO:0007669"/>
    <property type="project" value="TreeGrafter"/>
</dbReference>
<dbReference type="Proteomes" id="UP000243528">
    <property type="component" value="Unassembled WGS sequence"/>
</dbReference>
<dbReference type="GO" id="GO:0005886">
    <property type="term" value="C:plasma membrane"/>
    <property type="evidence" value="ECO:0007669"/>
    <property type="project" value="UniProtKB-SubCell"/>
</dbReference>
<dbReference type="RefSeq" id="WP_106537813.1">
    <property type="nucleotide sequence ID" value="NZ_PYGE01000009.1"/>
</dbReference>
<protein>
    <submittedName>
        <fullName evidence="10">Putative PurR-regulated permease PerM</fullName>
    </submittedName>
</protein>
<accession>A0A2P8E045</accession>
<evidence type="ECO:0000256" key="3">
    <source>
        <dbReference type="ARBA" id="ARBA00022448"/>
    </source>
</evidence>
<evidence type="ECO:0000313" key="11">
    <source>
        <dbReference type="Proteomes" id="UP000243528"/>
    </source>
</evidence>
<dbReference type="Pfam" id="PF01594">
    <property type="entry name" value="AI-2E_transport"/>
    <property type="match status" value="1"/>
</dbReference>
<evidence type="ECO:0000256" key="9">
    <source>
        <dbReference type="SAM" id="Phobius"/>
    </source>
</evidence>
<dbReference type="PANTHER" id="PTHR21716:SF53">
    <property type="entry name" value="PERMEASE PERM-RELATED"/>
    <property type="match status" value="1"/>
</dbReference>
<comment type="similarity">
    <text evidence="2">Belongs to the autoinducer-2 exporter (AI-2E) (TC 2.A.86) family.</text>
</comment>
<gene>
    <name evidence="10" type="ORF">CLV30_109127</name>
</gene>
<feature type="transmembrane region" description="Helical" evidence="9">
    <location>
        <begin position="258"/>
        <end position="289"/>
    </location>
</feature>
<feature type="transmembrane region" description="Helical" evidence="9">
    <location>
        <begin position="75"/>
        <end position="96"/>
    </location>
</feature>
<keyword evidence="3" id="KW-0813">Transport</keyword>
<dbReference type="EMBL" id="PYGE01000009">
    <property type="protein sequence ID" value="PSL02819.1"/>
    <property type="molecule type" value="Genomic_DNA"/>
</dbReference>
<evidence type="ECO:0000256" key="8">
    <source>
        <dbReference type="SAM" id="MobiDB-lite"/>
    </source>
</evidence>
<keyword evidence="4" id="KW-1003">Cell membrane</keyword>
<feature type="transmembrane region" description="Helical" evidence="9">
    <location>
        <begin position="301"/>
        <end position="320"/>
    </location>
</feature>
<sequence length="387" mass="40111">MTTADEGDTTSVDPVLPPMGYVARAAAVVITVVALAAVAWVTRGVIVMVIVGFLLAAGLDPLVRRVQRRVRRRGLAVLVVVMALVVGGAVFVTVAVRPAIAQAGEFVADLPEMLDRMSRHFGGSTVADFLASPEVEQQLRSAIDDVVAFAAGSIGAVIGFLASVGGAVFTGFTVAATTVYTMLALPRIKAFAGRAAGDPDQVDMVAEVFRRVGGYVTGQLGICASAGITSAIFFLIIGMPYAALLAMVVAVLDAVPQVGATLAAVVAVLVALTVSVGTAVVVAVFFVAYQQFENFVIAPRVFASAVSLTPMTVYLAVLVGGVLAGFVGAILALPVAATLTVVFRYAFRRSLATMEARAVPEAVAAAPPPPRPARAGRKWRRRRDTES</sequence>
<keyword evidence="5 9" id="KW-0812">Transmembrane</keyword>
<dbReference type="AlphaFoldDB" id="A0A2P8E045"/>
<dbReference type="OrthoDB" id="4016357at2"/>
<keyword evidence="7 9" id="KW-0472">Membrane</keyword>
<evidence type="ECO:0000256" key="1">
    <source>
        <dbReference type="ARBA" id="ARBA00004651"/>
    </source>
</evidence>
<feature type="transmembrane region" description="Helical" evidence="9">
    <location>
        <begin position="231"/>
        <end position="252"/>
    </location>
</feature>
<dbReference type="PANTHER" id="PTHR21716">
    <property type="entry name" value="TRANSMEMBRANE PROTEIN"/>
    <property type="match status" value="1"/>
</dbReference>
<evidence type="ECO:0000313" key="10">
    <source>
        <dbReference type="EMBL" id="PSL02819.1"/>
    </source>
</evidence>
<feature type="region of interest" description="Disordered" evidence="8">
    <location>
        <begin position="363"/>
        <end position="387"/>
    </location>
</feature>